<evidence type="ECO:0000313" key="3">
    <source>
        <dbReference type="Proteomes" id="UP000326268"/>
    </source>
</evidence>
<protein>
    <submittedName>
        <fullName evidence="2">Stress responsive A/B barrel domain-containing protein</fullName>
    </submittedName>
</protein>
<dbReference type="RefSeq" id="XP_031928731.1">
    <property type="nucleotide sequence ID" value="XM_032075612.1"/>
</dbReference>
<dbReference type="PROSITE" id="PS51502">
    <property type="entry name" value="S_R_A_B_BARREL"/>
    <property type="match status" value="1"/>
</dbReference>
<dbReference type="SMART" id="SM00886">
    <property type="entry name" value="Dabb"/>
    <property type="match status" value="1"/>
</dbReference>
<dbReference type="GeneID" id="43660058"/>
<dbReference type="InterPro" id="IPR011008">
    <property type="entry name" value="Dimeric_a/b-barrel"/>
</dbReference>
<proteinExistence type="predicted"/>
<accession>A0A5N7AAP1</accession>
<evidence type="ECO:0000313" key="2">
    <source>
        <dbReference type="EMBL" id="KAE8365650.1"/>
    </source>
</evidence>
<dbReference type="InterPro" id="IPR013097">
    <property type="entry name" value="Dabb"/>
</dbReference>
<dbReference type="Gene3D" id="3.30.70.100">
    <property type="match status" value="1"/>
</dbReference>
<sequence length="112" mass="13021">MPFLHLVLFKFKPEIGITTQQEILREFLSLPQKCKDSSHNPYITSIRGGVECGAGSSSGYTHIFIVEFNSMQEREYYKGSDPVHLHFASRIMRMLAFIRILVFEECNFLYHT</sequence>
<dbReference type="Pfam" id="PF07876">
    <property type="entry name" value="Dabb"/>
    <property type="match status" value="1"/>
</dbReference>
<organism evidence="2 3">
    <name type="scientific">Aspergillus caelatus</name>
    <dbReference type="NCBI Taxonomy" id="61420"/>
    <lineage>
        <taxon>Eukaryota</taxon>
        <taxon>Fungi</taxon>
        <taxon>Dikarya</taxon>
        <taxon>Ascomycota</taxon>
        <taxon>Pezizomycotina</taxon>
        <taxon>Eurotiomycetes</taxon>
        <taxon>Eurotiomycetidae</taxon>
        <taxon>Eurotiales</taxon>
        <taxon>Aspergillaceae</taxon>
        <taxon>Aspergillus</taxon>
        <taxon>Aspergillus subgen. Circumdati</taxon>
    </lineage>
</organism>
<dbReference type="Proteomes" id="UP000326268">
    <property type="component" value="Unassembled WGS sequence"/>
</dbReference>
<dbReference type="OrthoDB" id="1601230at2759"/>
<keyword evidence="3" id="KW-1185">Reference proteome</keyword>
<dbReference type="SUPFAM" id="SSF54909">
    <property type="entry name" value="Dimeric alpha+beta barrel"/>
    <property type="match status" value="1"/>
</dbReference>
<feature type="domain" description="Stress-response A/B barrel" evidence="1">
    <location>
        <begin position="3"/>
        <end position="105"/>
    </location>
</feature>
<reference evidence="2 3" key="1">
    <citation type="submission" date="2019-04" db="EMBL/GenBank/DDBJ databases">
        <title>Friends and foes A comparative genomics studyof 23 Aspergillus species from section Flavi.</title>
        <authorList>
            <consortium name="DOE Joint Genome Institute"/>
            <person name="Kjaerbolling I."/>
            <person name="Vesth T."/>
            <person name="Frisvad J.C."/>
            <person name="Nybo J.L."/>
            <person name="Theobald S."/>
            <person name="Kildgaard S."/>
            <person name="Isbrandt T."/>
            <person name="Kuo A."/>
            <person name="Sato A."/>
            <person name="Lyhne E.K."/>
            <person name="Kogle M.E."/>
            <person name="Wiebenga A."/>
            <person name="Kun R.S."/>
            <person name="Lubbers R.J."/>
            <person name="Makela M.R."/>
            <person name="Barry K."/>
            <person name="Chovatia M."/>
            <person name="Clum A."/>
            <person name="Daum C."/>
            <person name="Haridas S."/>
            <person name="He G."/>
            <person name="LaButti K."/>
            <person name="Lipzen A."/>
            <person name="Mondo S."/>
            <person name="Riley R."/>
            <person name="Salamov A."/>
            <person name="Simmons B.A."/>
            <person name="Magnuson J.K."/>
            <person name="Henrissat B."/>
            <person name="Mortensen U.H."/>
            <person name="Larsen T.O."/>
            <person name="Devries R.P."/>
            <person name="Grigoriev I.V."/>
            <person name="Machida M."/>
            <person name="Baker S.E."/>
            <person name="Andersen M.R."/>
        </authorList>
    </citation>
    <scope>NUCLEOTIDE SEQUENCE [LARGE SCALE GENOMIC DNA]</scope>
    <source>
        <strain evidence="2 3">CBS 763.97</strain>
    </source>
</reference>
<gene>
    <name evidence="2" type="ORF">BDV27DRAFT_171498</name>
</gene>
<dbReference type="AlphaFoldDB" id="A0A5N7AAP1"/>
<evidence type="ECO:0000259" key="1">
    <source>
        <dbReference type="PROSITE" id="PS51502"/>
    </source>
</evidence>
<name>A0A5N7AAP1_9EURO</name>
<dbReference type="EMBL" id="ML737627">
    <property type="protein sequence ID" value="KAE8365650.1"/>
    <property type="molecule type" value="Genomic_DNA"/>
</dbReference>